<dbReference type="AlphaFoldDB" id="A0A1B2FCC8"/>
<organism evidence="3">
    <name type="scientific">Pseudomonas putida</name>
    <name type="common">Arthrobacter siderocapsulatus</name>
    <dbReference type="NCBI Taxonomy" id="303"/>
    <lineage>
        <taxon>Bacteria</taxon>
        <taxon>Pseudomonadati</taxon>
        <taxon>Pseudomonadota</taxon>
        <taxon>Gammaproteobacteria</taxon>
        <taxon>Pseudomonadales</taxon>
        <taxon>Pseudomonadaceae</taxon>
        <taxon>Pseudomonas</taxon>
    </lineage>
</organism>
<evidence type="ECO:0000313" key="3">
    <source>
        <dbReference type="EMBL" id="ANY89856.1"/>
    </source>
</evidence>
<protein>
    <submittedName>
        <fullName evidence="3">Fimbrial assembly protein</fullName>
    </submittedName>
</protein>
<dbReference type="EMBL" id="CP016634">
    <property type="protein sequence ID" value="ANY89856.1"/>
    <property type="molecule type" value="Genomic_DNA"/>
</dbReference>
<evidence type="ECO:0000256" key="2">
    <source>
        <dbReference type="SAM" id="Phobius"/>
    </source>
</evidence>
<name>A0A1B2FCC8_PSEPU</name>
<dbReference type="PANTHER" id="PTHR40278:SF1">
    <property type="entry name" value="DNA UTILIZATION PROTEIN HOFN"/>
    <property type="match status" value="1"/>
</dbReference>
<evidence type="ECO:0000256" key="1">
    <source>
        <dbReference type="SAM" id="Coils"/>
    </source>
</evidence>
<feature type="transmembrane region" description="Helical" evidence="2">
    <location>
        <begin position="21"/>
        <end position="39"/>
    </location>
</feature>
<keyword evidence="1" id="KW-0175">Coiled coil</keyword>
<gene>
    <name evidence="3" type="ORF">IEC33019_4349</name>
</gene>
<keyword evidence="2" id="KW-0812">Transmembrane</keyword>
<keyword evidence="2" id="KW-0472">Membrane</keyword>
<dbReference type="PANTHER" id="PTHR40278">
    <property type="entry name" value="DNA UTILIZATION PROTEIN HOFN"/>
    <property type="match status" value="1"/>
</dbReference>
<dbReference type="InterPro" id="IPR007813">
    <property type="entry name" value="PilN"/>
</dbReference>
<accession>A0A1B2FCC8</accession>
<sequence length="178" mass="19926">MLQLNLLPWRERERLAAVRRFKLGLLASVLLGFCGVMLLDHLARQRLQNQAFAIAQSQAALQARQAELARIEELRGQREAIQAQTSALARLRADQGLPLEVFAEFERAMPEGLNLSELSLQDNRLEVLGLAASPAVLAQLMRELERSAVLQGLELKRLRNLPTGEEFLLVAHVSVTWS</sequence>
<reference evidence="3" key="1">
    <citation type="submission" date="2016-07" db="EMBL/GenBank/DDBJ databases">
        <title>New class B carbapenemase carried by novel plasmid in Pseudomonas putida enviromental strain in eastern Amazonia.</title>
        <authorList>
            <person name="Souza C.O."/>
            <person name="Lima K.V."/>
            <person name="Brasiliense D.M."/>
            <person name="Perez-Chaparro P.J."/>
            <person name="Mamizuka E.M."/>
            <person name="Lima M.O."/>
            <person name="Lima L.N."/>
            <person name="McCulloch J.A."/>
        </authorList>
    </citation>
    <scope>NUCLEOTIDE SEQUENCE [LARGE SCALE GENOMIC DNA]</scope>
    <source>
        <strain evidence="3">IEC33019</strain>
    </source>
</reference>
<proteinExistence type="predicted"/>
<dbReference type="RefSeq" id="WP_070092028.1">
    <property type="nucleotide sequence ID" value="NZ_CP016634.1"/>
</dbReference>
<dbReference type="InterPro" id="IPR052534">
    <property type="entry name" value="Extracell_DNA_Util/SecSys_Comp"/>
</dbReference>
<feature type="coiled-coil region" evidence="1">
    <location>
        <begin position="54"/>
        <end position="84"/>
    </location>
</feature>
<keyword evidence="2" id="KW-1133">Transmembrane helix</keyword>
<dbReference type="Pfam" id="PF05137">
    <property type="entry name" value="PilN"/>
    <property type="match status" value="1"/>
</dbReference>